<dbReference type="RefSeq" id="WP_057777110.1">
    <property type="nucleotide sequence ID" value="NZ_AYYY01000002.1"/>
</dbReference>
<dbReference type="InterPro" id="IPR014710">
    <property type="entry name" value="RmlC-like_jellyroll"/>
</dbReference>
<dbReference type="GO" id="GO:0003700">
    <property type="term" value="F:DNA-binding transcription factor activity"/>
    <property type="evidence" value="ECO:0007669"/>
    <property type="project" value="InterPro"/>
</dbReference>
<sequence>MENSKIKLLNNSINKILKSELVTDMREYYAQLPTTIIEDQTVYIFDGLIPKELNFKIAKHDRFLPVPTHIHTFIELNYIYSGTCNQIIDGKKVQLHQGDLIIIDTEVPHSIAKTDVNDIIINILIRKEYFSSMFFENLSNNGIIFDFLLNAISYTTTHNQYIVFHTNKNNHLKEDIRQILWETYFPTVCSYPFIENYLNLLFIDLLRVFEYDAHNNSSIKNHAFEQRIDVLRYIEDNFDTCTLKSVSSHFNYSPNYLSTFIRKSTGKTYSRLIREYKMAKVCFYLANTNTPVDEIAEKCGFSNLTFFYKKFNEIYEKSPKEYRATNR</sequence>
<dbReference type="GO" id="GO:0043565">
    <property type="term" value="F:sequence-specific DNA binding"/>
    <property type="evidence" value="ECO:0007669"/>
    <property type="project" value="InterPro"/>
</dbReference>
<dbReference type="PANTHER" id="PTHR43280">
    <property type="entry name" value="ARAC-FAMILY TRANSCRIPTIONAL REGULATOR"/>
    <property type="match status" value="1"/>
</dbReference>
<protein>
    <submittedName>
        <fullName evidence="5">Transcription regulator</fullName>
    </submittedName>
</protein>
<dbReference type="PROSITE" id="PS01124">
    <property type="entry name" value="HTH_ARAC_FAMILY_2"/>
    <property type="match status" value="1"/>
</dbReference>
<dbReference type="Gene3D" id="2.60.120.10">
    <property type="entry name" value="Jelly Rolls"/>
    <property type="match status" value="1"/>
</dbReference>
<dbReference type="InterPro" id="IPR009057">
    <property type="entry name" value="Homeodomain-like_sf"/>
</dbReference>
<dbReference type="OrthoDB" id="9816335at2"/>
<dbReference type="InterPro" id="IPR037923">
    <property type="entry name" value="HTH-like"/>
</dbReference>
<dbReference type="Pfam" id="PF07883">
    <property type="entry name" value="Cupin_2"/>
    <property type="match status" value="1"/>
</dbReference>
<evidence type="ECO:0000313" key="6">
    <source>
        <dbReference type="Proteomes" id="UP000051733"/>
    </source>
</evidence>
<dbReference type="SMART" id="SM00342">
    <property type="entry name" value="HTH_ARAC"/>
    <property type="match status" value="1"/>
</dbReference>
<dbReference type="EMBL" id="AYYY01000002">
    <property type="protein sequence ID" value="KRM62732.1"/>
    <property type="molecule type" value="Genomic_DNA"/>
</dbReference>
<dbReference type="SUPFAM" id="SSF46689">
    <property type="entry name" value="Homeodomain-like"/>
    <property type="match status" value="1"/>
</dbReference>
<dbReference type="PANTHER" id="PTHR43280:SF28">
    <property type="entry name" value="HTH-TYPE TRANSCRIPTIONAL ACTIVATOR RHAS"/>
    <property type="match status" value="1"/>
</dbReference>
<feature type="domain" description="HTH araC/xylS-type" evidence="4">
    <location>
        <begin position="228"/>
        <end position="325"/>
    </location>
</feature>
<comment type="caution">
    <text evidence="5">The sequence shown here is derived from an EMBL/GenBank/DDBJ whole genome shotgun (WGS) entry which is preliminary data.</text>
</comment>
<dbReference type="PATRIC" id="fig|1423813.3.peg.1463"/>
<reference evidence="5 6" key="1">
    <citation type="journal article" date="2015" name="Genome Announc.">
        <title>Expanding the biotechnology potential of lactobacilli through comparative genomics of 213 strains and associated genera.</title>
        <authorList>
            <person name="Sun Z."/>
            <person name="Harris H.M."/>
            <person name="McCann A."/>
            <person name="Guo C."/>
            <person name="Argimon S."/>
            <person name="Zhang W."/>
            <person name="Yang X."/>
            <person name="Jeffery I.B."/>
            <person name="Cooney J.C."/>
            <person name="Kagawa T.F."/>
            <person name="Liu W."/>
            <person name="Song Y."/>
            <person name="Salvetti E."/>
            <person name="Wrobel A."/>
            <person name="Rasinkangas P."/>
            <person name="Parkhill J."/>
            <person name="Rea M.C."/>
            <person name="O'Sullivan O."/>
            <person name="Ritari J."/>
            <person name="Douillard F.P."/>
            <person name="Paul Ross R."/>
            <person name="Yang R."/>
            <person name="Briner A.E."/>
            <person name="Felis G.E."/>
            <person name="de Vos W.M."/>
            <person name="Barrangou R."/>
            <person name="Klaenhammer T.R."/>
            <person name="Caufield P.W."/>
            <person name="Cui Y."/>
            <person name="Zhang H."/>
            <person name="O'Toole P.W."/>
        </authorList>
    </citation>
    <scope>NUCLEOTIDE SEQUENCE [LARGE SCALE GENOMIC DNA]</scope>
    <source>
        <strain evidence="5 6">DSM 20634</strain>
    </source>
</reference>
<dbReference type="Pfam" id="PF12833">
    <property type="entry name" value="HTH_18"/>
    <property type="match status" value="1"/>
</dbReference>
<gene>
    <name evidence="5" type="ORF">FC26_GL001437</name>
</gene>
<proteinExistence type="predicted"/>
<evidence type="ECO:0000256" key="3">
    <source>
        <dbReference type="ARBA" id="ARBA00023163"/>
    </source>
</evidence>
<organism evidence="5 6">
    <name type="scientific">Paucilactobacillus vaccinostercus DSM 20634</name>
    <dbReference type="NCBI Taxonomy" id="1423813"/>
    <lineage>
        <taxon>Bacteria</taxon>
        <taxon>Bacillati</taxon>
        <taxon>Bacillota</taxon>
        <taxon>Bacilli</taxon>
        <taxon>Lactobacillales</taxon>
        <taxon>Lactobacillaceae</taxon>
        <taxon>Paucilactobacillus</taxon>
    </lineage>
</organism>
<keyword evidence="2" id="KW-0238">DNA-binding</keyword>
<evidence type="ECO:0000256" key="1">
    <source>
        <dbReference type="ARBA" id="ARBA00023015"/>
    </source>
</evidence>
<dbReference type="PROSITE" id="PS00041">
    <property type="entry name" value="HTH_ARAC_FAMILY_1"/>
    <property type="match status" value="1"/>
</dbReference>
<evidence type="ECO:0000256" key="2">
    <source>
        <dbReference type="ARBA" id="ARBA00023125"/>
    </source>
</evidence>
<dbReference type="Gene3D" id="1.10.10.60">
    <property type="entry name" value="Homeodomain-like"/>
    <property type="match status" value="2"/>
</dbReference>
<dbReference type="AlphaFoldDB" id="A0A0R2AIP0"/>
<evidence type="ECO:0000313" key="5">
    <source>
        <dbReference type="EMBL" id="KRM62732.1"/>
    </source>
</evidence>
<dbReference type="InterPro" id="IPR018062">
    <property type="entry name" value="HTH_AraC-typ_CS"/>
</dbReference>
<name>A0A0R2AIP0_9LACO</name>
<dbReference type="STRING" id="1423813.FC26_GL001437"/>
<keyword evidence="6" id="KW-1185">Reference proteome</keyword>
<keyword evidence="1" id="KW-0805">Transcription regulation</keyword>
<dbReference type="SUPFAM" id="SSF51215">
    <property type="entry name" value="Regulatory protein AraC"/>
    <property type="match status" value="1"/>
</dbReference>
<evidence type="ECO:0000259" key="4">
    <source>
        <dbReference type="PROSITE" id="PS01124"/>
    </source>
</evidence>
<dbReference type="InterPro" id="IPR013096">
    <property type="entry name" value="Cupin_2"/>
</dbReference>
<accession>A0A0R2AIP0</accession>
<dbReference type="Proteomes" id="UP000051733">
    <property type="component" value="Unassembled WGS sequence"/>
</dbReference>
<keyword evidence="3" id="KW-0804">Transcription</keyword>
<dbReference type="InterPro" id="IPR018060">
    <property type="entry name" value="HTH_AraC"/>
</dbReference>